<dbReference type="KEGG" id="mhf:MHF_0421"/>
<dbReference type="BioCyc" id="MHAE859194:G1GR7-413-MONOMER"/>
<dbReference type="STRING" id="859194.MHF_0421"/>
<organism evidence="1 2">
    <name type="scientific">Mycoplasma haemofelis (strain Ohio2)</name>
    <dbReference type="NCBI Taxonomy" id="859194"/>
    <lineage>
        <taxon>Bacteria</taxon>
        <taxon>Bacillati</taxon>
        <taxon>Mycoplasmatota</taxon>
        <taxon>Mollicutes</taxon>
        <taxon>Mycoplasmataceae</taxon>
        <taxon>Mycoplasma</taxon>
    </lineage>
</organism>
<dbReference type="Proteomes" id="UP000007952">
    <property type="component" value="Chromosome"/>
</dbReference>
<sequence>MSKLIPASLGVVGAGGAGIGGYMLLNPSENQKTEKVITFKEKYSKSLLDLSENKDESIWKTKLTSLKSQTPNHPDLREVSAVANGDGGEDKAKPLHKKACRKIYDSPSDNQSYFEDFKKYCSKLIGDLITGNWISSESSNDSKWDSKLGTLNSKKGELISQKLKDLVTKLPTSNNNNFTPEQRKELQAWCSPQKEQLFLGEESKVIDEIKSYCTGN</sequence>
<name>F6FH92_MYCHI</name>
<reference evidence="1 2" key="1">
    <citation type="journal article" date="2011" name="J. Bacteriol.">
        <title>Complete genome sequences of two hemotropic Mycoplasmas, Mycoplasma haemofelis strain Ohio2 and Mycoplasma suis strain Illinois.</title>
        <authorList>
            <person name="Messick J.B."/>
            <person name="Santos A.P."/>
            <person name="Guimaraes A.M."/>
        </authorList>
    </citation>
    <scope>NUCLEOTIDE SEQUENCE [LARGE SCALE GENOMIC DNA]</scope>
    <source>
        <strain evidence="1 2">Ohio2</strain>
    </source>
</reference>
<dbReference type="HOGENOM" id="CLU_096783_0_0_14"/>
<protein>
    <submittedName>
        <fullName evidence="1">Uncharacterized protein</fullName>
    </submittedName>
</protein>
<dbReference type="EMBL" id="CP002808">
    <property type="protein sequence ID" value="AEG72697.1"/>
    <property type="molecule type" value="Genomic_DNA"/>
</dbReference>
<gene>
    <name evidence="1" type="ordered locus">MHF_0421</name>
</gene>
<proteinExistence type="predicted"/>
<dbReference type="AlphaFoldDB" id="F6FH92"/>
<accession>F6FH92</accession>
<reference key="2">
    <citation type="submission" date="2011-05" db="EMBL/GenBank/DDBJ databases">
        <title>The Genome of Mycoplasma haemofelis Strain Ohio2, a pathogenic hemoplasma of the cat.</title>
        <authorList>
            <person name="Santos A.P."/>
            <person name="Guimaraes A.M.S."/>
            <person name="SanMiguel P.J."/>
            <person name="Martin S.W."/>
            <person name="Messick J.B."/>
        </authorList>
    </citation>
    <scope>NUCLEOTIDE SEQUENCE</scope>
    <source>
        <strain>Ohio2</strain>
    </source>
</reference>
<evidence type="ECO:0000313" key="1">
    <source>
        <dbReference type="EMBL" id="AEG72697.1"/>
    </source>
</evidence>
<evidence type="ECO:0000313" key="2">
    <source>
        <dbReference type="Proteomes" id="UP000007952"/>
    </source>
</evidence>